<comment type="cofactor">
    <cofactor evidence="1 5 7 8">
        <name>pyridoxal 5'-phosphate</name>
        <dbReference type="ChEBI" id="CHEBI:597326"/>
    </cofactor>
</comment>
<feature type="binding site" evidence="5">
    <location>
        <position position="387"/>
    </location>
    <ligand>
        <name>substrate</name>
    </ligand>
</feature>
<keyword evidence="12" id="KW-1185">Reference proteome</keyword>
<dbReference type="CDD" id="cd06828">
    <property type="entry name" value="PLPDE_III_DapDC"/>
    <property type="match status" value="1"/>
</dbReference>
<evidence type="ECO:0000256" key="8">
    <source>
        <dbReference type="RuleBase" id="RU003738"/>
    </source>
</evidence>
<dbReference type="InterPro" id="IPR029066">
    <property type="entry name" value="PLP-binding_barrel"/>
</dbReference>
<dbReference type="Pfam" id="PF00278">
    <property type="entry name" value="Orn_DAP_Arg_deC"/>
    <property type="match status" value="1"/>
</dbReference>
<keyword evidence="5" id="KW-0028">Amino-acid biosynthesis</keyword>
<dbReference type="EMBL" id="LMVN01000004">
    <property type="protein sequence ID" value="PAV07943.1"/>
    <property type="molecule type" value="Genomic_DNA"/>
</dbReference>
<keyword evidence="4 5" id="KW-0456">Lyase</keyword>
<dbReference type="InterPro" id="IPR000183">
    <property type="entry name" value="Orn/DAP/Arg_de-COase"/>
</dbReference>
<proteinExistence type="inferred from homology"/>
<comment type="caution">
    <text evidence="11">The sequence shown here is derived from an EMBL/GenBank/DDBJ whole genome shotgun (WGS) entry which is preliminary data.</text>
</comment>
<reference evidence="11 12" key="1">
    <citation type="journal article" date="2017" name="BMC Genomics">
        <title>Genomic analysis of methanogenic archaea reveals a shift towards energy conservation.</title>
        <authorList>
            <person name="Gilmore S.P."/>
            <person name="Henske J.K."/>
            <person name="Sexton J.A."/>
            <person name="Solomon K.V."/>
            <person name="Seppala S."/>
            <person name="Yoo J.I."/>
            <person name="Huyett L.M."/>
            <person name="Pressman A."/>
            <person name="Cogan J.Z."/>
            <person name="Kivenson V."/>
            <person name="Peng X."/>
            <person name="Tan Y."/>
            <person name="Valentine D.L."/>
            <person name="O'Malley M.A."/>
        </authorList>
    </citation>
    <scope>NUCLEOTIDE SEQUENCE [LARGE SCALE GENOMIC DNA]</scope>
    <source>
        <strain evidence="11 12">1R-7</strain>
    </source>
</reference>
<feature type="domain" description="Orn/DAP/Arg decarboxylase 2 C-terminal" evidence="9">
    <location>
        <begin position="40"/>
        <end position="385"/>
    </location>
</feature>
<dbReference type="PANTHER" id="PTHR43727:SF2">
    <property type="entry name" value="GROUP IV DECARBOXYLASE"/>
    <property type="match status" value="1"/>
</dbReference>
<dbReference type="EC" id="4.1.1.20" evidence="5 6"/>
<gene>
    <name evidence="5" type="primary">lysA</name>
    <name evidence="11" type="ORF">ASJ82_01510</name>
</gene>
<dbReference type="Gene3D" id="2.40.37.10">
    <property type="entry name" value="Lyase, Ornithine Decarboxylase, Chain A, domain 1"/>
    <property type="match status" value="1"/>
</dbReference>
<comment type="function">
    <text evidence="5">Specifically catalyzes the decarboxylation of meso-diaminopimelate (meso-DAP) to L-lysine.</text>
</comment>
<feature type="binding site" evidence="5">
    <location>
        <position position="247"/>
    </location>
    <ligand>
        <name>pyridoxal 5'-phosphate</name>
        <dbReference type="ChEBI" id="CHEBI:597326"/>
    </ligand>
</feature>
<comment type="catalytic activity">
    <reaction evidence="5 8">
        <text>meso-2,6-diaminopimelate + H(+) = L-lysine + CO2</text>
        <dbReference type="Rhea" id="RHEA:15101"/>
        <dbReference type="ChEBI" id="CHEBI:15378"/>
        <dbReference type="ChEBI" id="CHEBI:16526"/>
        <dbReference type="ChEBI" id="CHEBI:32551"/>
        <dbReference type="ChEBI" id="CHEBI:57791"/>
        <dbReference type="EC" id="4.1.1.20"/>
    </reaction>
</comment>
<feature type="binding site" evidence="5">
    <location>
        <position position="387"/>
    </location>
    <ligand>
        <name>pyridoxal 5'-phosphate</name>
        <dbReference type="ChEBI" id="CHEBI:597326"/>
    </ligand>
</feature>
<comment type="subunit">
    <text evidence="5">Homodimer.</text>
</comment>
<evidence type="ECO:0000256" key="2">
    <source>
        <dbReference type="ARBA" id="ARBA00022793"/>
    </source>
</evidence>
<dbReference type="NCBIfam" id="TIGR01048">
    <property type="entry name" value="lysA"/>
    <property type="match status" value="1"/>
</dbReference>
<dbReference type="InterPro" id="IPR022644">
    <property type="entry name" value="De-COase2_N"/>
</dbReference>
<feature type="domain" description="Orn/DAP/Arg decarboxylase 2 N-terminal" evidence="10">
    <location>
        <begin position="52"/>
        <end position="296"/>
    </location>
</feature>
<dbReference type="Pfam" id="PF02784">
    <property type="entry name" value="Orn_Arg_deC_N"/>
    <property type="match status" value="1"/>
</dbReference>
<dbReference type="PROSITE" id="PS00878">
    <property type="entry name" value="ODR_DC_2_1"/>
    <property type="match status" value="1"/>
</dbReference>
<dbReference type="RefSeq" id="WP_394338953.1">
    <property type="nucleotide sequence ID" value="NZ_LMVN01000004.1"/>
</dbReference>
<organism evidence="11 12">
    <name type="scientific">Methanosphaera cuniculi</name>
    <dbReference type="NCBI Taxonomy" id="1077256"/>
    <lineage>
        <taxon>Archaea</taxon>
        <taxon>Methanobacteriati</taxon>
        <taxon>Methanobacteriota</taxon>
        <taxon>Methanomada group</taxon>
        <taxon>Methanobacteria</taxon>
        <taxon>Methanobacteriales</taxon>
        <taxon>Methanobacteriaceae</taxon>
        <taxon>Methanosphaera</taxon>
    </lineage>
</organism>
<evidence type="ECO:0000256" key="3">
    <source>
        <dbReference type="ARBA" id="ARBA00022898"/>
    </source>
</evidence>
<evidence type="ECO:0000256" key="5">
    <source>
        <dbReference type="HAMAP-Rule" id="MF_02120"/>
    </source>
</evidence>
<evidence type="ECO:0000313" key="11">
    <source>
        <dbReference type="EMBL" id="PAV07943.1"/>
    </source>
</evidence>
<evidence type="ECO:0000259" key="10">
    <source>
        <dbReference type="Pfam" id="PF02784"/>
    </source>
</evidence>
<evidence type="ECO:0000256" key="1">
    <source>
        <dbReference type="ARBA" id="ARBA00001933"/>
    </source>
</evidence>
<dbReference type="FunFam" id="3.20.20.10:FF:000003">
    <property type="entry name" value="Diaminopimelate decarboxylase"/>
    <property type="match status" value="1"/>
</dbReference>
<evidence type="ECO:0000256" key="6">
    <source>
        <dbReference type="NCBIfam" id="TIGR01048"/>
    </source>
</evidence>
<feature type="modified residue" description="N6-(pyridoxal phosphate)lysine" evidence="5 7">
    <location>
        <position position="71"/>
    </location>
</feature>
<dbReference type="SUPFAM" id="SSF51419">
    <property type="entry name" value="PLP-binding barrel"/>
    <property type="match status" value="1"/>
</dbReference>
<dbReference type="InterPro" id="IPR009006">
    <property type="entry name" value="Ala_racemase/Decarboxylase_C"/>
</dbReference>
<comment type="pathway">
    <text evidence="5 8">Amino-acid biosynthesis; L-lysine biosynthesis via DAP pathway; L-lysine from DL-2,6-diaminopimelate: step 1/1.</text>
</comment>
<evidence type="ECO:0000256" key="4">
    <source>
        <dbReference type="ARBA" id="ARBA00023239"/>
    </source>
</evidence>
<dbReference type="PRINTS" id="PR01181">
    <property type="entry name" value="DAPDCRBXLASE"/>
</dbReference>
<dbReference type="GO" id="GO:0008836">
    <property type="term" value="F:diaminopimelate decarboxylase activity"/>
    <property type="evidence" value="ECO:0007669"/>
    <property type="project" value="UniProtKB-UniRule"/>
</dbReference>
<keyword evidence="3 5" id="KW-0663">Pyridoxal phosphate</keyword>
<dbReference type="SUPFAM" id="SSF50621">
    <property type="entry name" value="Alanine racemase C-terminal domain-like"/>
    <property type="match status" value="1"/>
</dbReference>
<keyword evidence="5 8" id="KW-0457">Lysine biosynthesis</keyword>
<feature type="binding site" evidence="5">
    <location>
        <position position="292"/>
    </location>
    <ligand>
        <name>substrate</name>
    </ligand>
</feature>
<dbReference type="AlphaFoldDB" id="A0A2A2HFC2"/>
<dbReference type="PRINTS" id="PR01179">
    <property type="entry name" value="ODADCRBXLASE"/>
</dbReference>
<feature type="binding site" evidence="5">
    <location>
        <position position="331"/>
    </location>
    <ligand>
        <name>substrate</name>
    </ligand>
</feature>
<dbReference type="HAMAP" id="MF_02120">
    <property type="entry name" value="LysA"/>
    <property type="match status" value="1"/>
</dbReference>
<feature type="binding site" evidence="5">
    <location>
        <begin position="289"/>
        <end position="292"/>
    </location>
    <ligand>
        <name>pyridoxal 5'-phosphate</name>
        <dbReference type="ChEBI" id="CHEBI:597326"/>
    </ligand>
</feature>
<keyword evidence="2 5" id="KW-0210">Decarboxylase</keyword>
<evidence type="ECO:0000259" key="9">
    <source>
        <dbReference type="Pfam" id="PF00278"/>
    </source>
</evidence>
<dbReference type="GO" id="GO:0030170">
    <property type="term" value="F:pyridoxal phosphate binding"/>
    <property type="evidence" value="ECO:0007669"/>
    <property type="project" value="UniProtKB-UniRule"/>
</dbReference>
<dbReference type="UniPathway" id="UPA00034">
    <property type="reaction ID" value="UER00027"/>
</dbReference>
<feature type="active site" description="Proton donor" evidence="7">
    <location>
        <position position="358"/>
    </location>
</feature>
<sequence length="435" mass="48734">MIIMININDKFNLKVEHDHLYIGDVDANDIAEKYGTPLYVIDEQKVRNNYQKLYNAFSEKYSKLHMCYAAKANTSLAVLRILEEEGSYIDAVSPGEIYTALLAGFTPERIVFTGNNVTNEELEYAHKAGVMINLDSISALERLSKIEGTEGKEISIRVNPMVEAGHHEHCITGGPKSKFGIREDEAVEVYQKAIDLGFKPVGMHSHIGSEILESEPFMLAVETMMNIAGKVHTDVGVDFKFLDFGGGFGIPYEPSEEPLDLEKFTTDIINLFTEKLDEYDMGRPEMYVEPGRFIVGNAEVLLTRVNTIKESYRKFAGVDCGFGTLLRPTMYGSYHHIVVANNMNAADTQQIDIAGDLCESGDLFARDRPMPELKEGDLLAILNAGAYAFSMASQYNSRPRPAEVMVNKEQVDVIRRRENFSDLFNGQVVPIRLLK</sequence>
<dbReference type="InterPro" id="IPR022643">
    <property type="entry name" value="De-COase2_C"/>
</dbReference>
<dbReference type="GO" id="GO:0009089">
    <property type="term" value="P:lysine biosynthetic process via diaminopimelate"/>
    <property type="evidence" value="ECO:0007669"/>
    <property type="project" value="UniProtKB-UniRule"/>
</dbReference>
<dbReference type="Proteomes" id="UP000217528">
    <property type="component" value="Unassembled WGS sequence"/>
</dbReference>
<accession>A0A2A2HFC2</accession>
<dbReference type="InterPro" id="IPR022653">
    <property type="entry name" value="De-COase2_pyr-phos_BS"/>
</dbReference>
<name>A0A2A2HFC2_9EURY</name>
<comment type="similarity">
    <text evidence="5">Belongs to the Orn/Lys/Arg decarboxylase class-II family. LysA subfamily.</text>
</comment>
<dbReference type="Gene3D" id="3.20.20.10">
    <property type="entry name" value="Alanine racemase"/>
    <property type="match status" value="1"/>
</dbReference>
<dbReference type="PANTHER" id="PTHR43727">
    <property type="entry name" value="DIAMINOPIMELATE DECARBOXYLASE"/>
    <property type="match status" value="1"/>
</dbReference>
<evidence type="ECO:0000256" key="7">
    <source>
        <dbReference type="PIRSR" id="PIRSR600183-50"/>
    </source>
</evidence>
<feature type="binding site" evidence="5">
    <location>
        <position position="359"/>
    </location>
    <ligand>
        <name>substrate</name>
    </ligand>
</feature>
<protein>
    <recommendedName>
        <fullName evidence="5 6">Diaminopimelate decarboxylase</fullName>
        <shortName evidence="5">DAP decarboxylase</shortName>
        <shortName evidence="5">DAPDC</shortName>
        <ecNumber evidence="5 6">4.1.1.20</ecNumber>
    </recommendedName>
</protein>
<feature type="binding site" evidence="5">
    <location>
        <position position="327"/>
    </location>
    <ligand>
        <name>substrate</name>
    </ligand>
</feature>
<dbReference type="InterPro" id="IPR002986">
    <property type="entry name" value="DAP_deCOOHase_LysA"/>
</dbReference>
<evidence type="ECO:0000313" key="12">
    <source>
        <dbReference type="Proteomes" id="UP000217528"/>
    </source>
</evidence>